<feature type="compositionally biased region" description="Basic and acidic residues" evidence="1">
    <location>
        <begin position="105"/>
        <end position="117"/>
    </location>
</feature>
<sequence length="117" mass="12491">MSKPGLVPRTAPIAIAPKTSYQNPSLPFRHSYANKEDAYMSSMAGNDSADSDSALSGTVTPCESCALRGSKCVVGEDEERCVSCQTRGVECSLCQSPPPRKRKLARDLADESNGHRG</sequence>
<accession>A0AAN7Z3Q8</accession>
<organism evidence="2 3">
    <name type="scientific">Xylaria bambusicola</name>
    <dbReference type="NCBI Taxonomy" id="326684"/>
    <lineage>
        <taxon>Eukaryota</taxon>
        <taxon>Fungi</taxon>
        <taxon>Dikarya</taxon>
        <taxon>Ascomycota</taxon>
        <taxon>Pezizomycotina</taxon>
        <taxon>Sordariomycetes</taxon>
        <taxon>Xylariomycetidae</taxon>
        <taxon>Xylariales</taxon>
        <taxon>Xylariaceae</taxon>
        <taxon>Xylaria</taxon>
    </lineage>
</organism>
<comment type="caution">
    <text evidence="2">The sequence shown here is derived from an EMBL/GenBank/DDBJ whole genome shotgun (WGS) entry which is preliminary data.</text>
</comment>
<keyword evidence="3" id="KW-1185">Reference proteome</keyword>
<dbReference type="AlphaFoldDB" id="A0AAN7Z3Q8"/>
<evidence type="ECO:0008006" key="4">
    <source>
        <dbReference type="Google" id="ProtNLM"/>
    </source>
</evidence>
<protein>
    <recommendedName>
        <fullName evidence="4">Zn(2)-C6 fungal-type domain-containing protein</fullName>
    </recommendedName>
</protein>
<evidence type="ECO:0000256" key="1">
    <source>
        <dbReference type="SAM" id="MobiDB-lite"/>
    </source>
</evidence>
<reference evidence="2 3" key="1">
    <citation type="submission" date="2023-10" db="EMBL/GenBank/DDBJ databases">
        <title>Draft genome sequence of Xylaria bambusicola isolate GMP-LS, the root and basal stem rot pathogen of sugarcane in Indonesia.</title>
        <authorList>
            <person name="Selvaraj P."/>
            <person name="Muralishankar V."/>
            <person name="Muruganantham S."/>
            <person name="Sp S."/>
            <person name="Haryani S."/>
            <person name="Lau K.J.X."/>
            <person name="Naqvi N.I."/>
        </authorList>
    </citation>
    <scope>NUCLEOTIDE SEQUENCE [LARGE SCALE GENOMIC DNA]</scope>
    <source>
        <strain evidence="2">GMP-LS</strain>
    </source>
</reference>
<feature type="region of interest" description="Disordered" evidence="1">
    <location>
        <begin position="96"/>
        <end position="117"/>
    </location>
</feature>
<dbReference type="Proteomes" id="UP001305414">
    <property type="component" value="Unassembled WGS sequence"/>
</dbReference>
<evidence type="ECO:0000313" key="3">
    <source>
        <dbReference type="Proteomes" id="UP001305414"/>
    </source>
</evidence>
<proteinExistence type="predicted"/>
<dbReference type="EMBL" id="JAWHQM010000003">
    <property type="protein sequence ID" value="KAK5625898.1"/>
    <property type="molecule type" value="Genomic_DNA"/>
</dbReference>
<name>A0AAN7Z3Q8_9PEZI</name>
<evidence type="ECO:0000313" key="2">
    <source>
        <dbReference type="EMBL" id="KAK5625898.1"/>
    </source>
</evidence>
<gene>
    <name evidence="2" type="ORF">RRF57_001614</name>
</gene>